<gene>
    <name evidence="1" type="ORF">g.43083</name>
    <name evidence="3" type="ORF">g.43084</name>
    <name evidence="2" type="ORF">g.43085</name>
</gene>
<protein>
    <submittedName>
        <fullName evidence="2">Uncharacterized protein</fullName>
    </submittedName>
</protein>
<accession>A0A146LAK2</accession>
<organism evidence="2">
    <name type="scientific">Lygus hesperus</name>
    <name type="common">Western plant bug</name>
    <dbReference type="NCBI Taxonomy" id="30085"/>
    <lineage>
        <taxon>Eukaryota</taxon>
        <taxon>Metazoa</taxon>
        <taxon>Ecdysozoa</taxon>
        <taxon>Arthropoda</taxon>
        <taxon>Hexapoda</taxon>
        <taxon>Insecta</taxon>
        <taxon>Pterygota</taxon>
        <taxon>Neoptera</taxon>
        <taxon>Paraneoptera</taxon>
        <taxon>Hemiptera</taxon>
        <taxon>Heteroptera</taxon>
        <taxon>Panheteroptera</taxon>
        <taxon>Cimicomorpha</taxon>
        <taxon>Miridae</taxon>
        <taxon>Mirini</taxon>
        <taxon>Lygus</taxon>
    </lineage>
</organism>
<name>A0A146LAK2_LYGHE</name>
<proteinExistence type="predicted"/>
<evidence type="ECO:0000313" key="3">
    <source>
        <dbReference type="EMBL" id="JAQ15722.1"/>
    </source>
</evidence>
<evidence type="ECO:0000313" key="1">
    <source>
        <dbReference type="EMBL" id="JAP98265.1"/>
    </source>
</evidence>
<dbReference type="EMBL" id="GDHC01014393">
    <property type="protein sequence ID" value="JAQ04236.1"/>
    <property type="molecule type" value="Transcribed_RNA"/>
</dbReference>
<sequence length="113" mass="12643">MHCLICIVNHIHPLLLKSRRTQLNLFDCFTINVYEHLLAADSIRGISRSQSVSRIVDALFCFIVRRYCSLVMFATTATTPTTTATTTATATAAVIRKMKLYFGMKLKVGVGSW</sequence>
<dbReference type="AlphaFoldDB" id="A0A146LAK2"/>
<reference evidence="2" key="1">
    <citation type="journal article" date="2016" name="Gigascience">
        <title>De novo construction of an expanded transcriptome assembly for the western tarnished plant bug, Lygus hesperus.</title>
        <authorList>
            <person name="Tassone E.E."/>
            <person name="Geib S.M."/>
            <person name="Hall B."/>
            <person name="Fabrick J.A."/>
            <person name="Brent C.S."/>
            <person name="Hull J.J."/>
        </authorList>
    </citation>
    <scope>NUCLEOTIDE SEQUENCE</scope>
</reference>
<dbReference type="EMBL" id="GDHC01002907">
    <property type="protein sequence ID" value="JAQ15722.1"/>
    <property type="molecule type" value="Transcribed_RNA"/>
</dbReference>
<dbReference type="EMBL" id="GDHC01020363">
    <property type="protein sequence ID" value="JAP98265.1"/>
    <property type="molecule type" value="Transcribed_RNA"/>
</dbReference>
<evidence type="ECO:0000313" key="2">
    <source>
        <dbReference type="EMBL" id="JAQ04236.1"/>
    </source>
</evidence>